<feature type="non-terminal residue" evidence="1">
    <location>
        <position position="1"/>
    </location>
</feature>
<proteinExistence type="predicted"/>
<accession>A0A151JCL6</accession>
<sequence>GRLALFENEWREITSNPKVLHAVSGYKIPFISTPPARPFLREPSLSPIESENCDNEIKRLYAMGAIVTSDPSEDQFLSSFFLIKKSSRGIRFILNLRDLNTYLFPPHFKMEDWRTVVRLMLPNYVMATIDLEDAYFSVPIHPSHSKFLRF</sequence>
<protein>
    <recommendedName>
        <fullName evidence="3">Reverse transcriptase domain-containing protein</fullName>
    </recommendedName>
</protein>
<dbReference type="STRING" id="471704.A0A151JCL6"/>
<gene>
    <name evidence="1" type="ORF">ALC57_04086</name>
</gene>
<evidence type="ECO:0000313" key="2">
    <source>
        <dbReference type="Proteomes" id="UP000078492"/>
    </source>
</evidence>
<dbReference type="EMBL" id="KQ979033">
    <property type="protein sequence ID" value="KYN23502.1"/>
    <property type="molecule type" value="Genomic_DNA"/>
</dbReference>
<evidence type="ECO:0000313" key="1">
    <source>
        <dbReference type="EMBL" id="KYN23502.1"/>
    </source>
</evidence>
<dbReference type="InterPro" id="IPR043128">
    <property type="entry name" value="Rev_trsase/Diguanyl_cyclase"/>
</dbReference>
<dbReference type="SUPFAM" id="SSF56672">
    <property type="entry name" value="DNA/RNA polymerases"/>
    <property type="match status" value="1"/>
</dbReference>
<evidence type="ECO:0008006" key="3">
    <source>
        <dbReference type="Google" id="ProtNLM"/>
    </source>
</evidence>
<dbReference type="InterPro" id="IPR052055">
    <property type="entry name" value="Hepadnavirus_pol/RT"/>
</dbReference>
<dbReference type="PANTHER" id="PTHR33050">
    <property type="entry name" value="REVERSE TRANSCRIPTASE DOMAIN-CONTAINING PROTEIN"/>
    <property type="match status" value="1"/>
</dbReference>
<dbReference type="Gene3D" id="3.10.10.10">
    <property type="entry name" value="HIV Type 1 Reverse Transcriptase, subunit A, domain 1"/>
    <property type="match status" value="1"/>
</dbReference>
<dbReference type="Gene3D" id="3.30.70.270">
    <property type="match status" value="1"/>
</dbReference>
<reference evidence="1 2" key="1">
    <citation type="submission" date="2015-09" db="EMBL/GenBank/DDBJ databases">
        <title>Trachymyrmex cornetzi WGS genome.</title>
        <authorList>
            <person name="Nygaard S."/>
            <person name="Hu H."/>
            <person name="Boomsma J."/>
            <person name="Zhang G."/>
        </authorList>
    </citation>
    <scope>NUCLEOTIDE SEQUENCE [LARGE SCALE GENOMIC DNA]</scope>
    <source>
        <strain evidence="1">Tcor2-1</strain>
        <tissue evidence="1">Whole body</tissue>
    </source>
</reference>
<name>A0A151JCL6_9HYME</name>
<dbReference type="InterPro" id="IPR043502">
    <property type="entry name" value="DNA/RNA_pol_sf"/>
</dbReference>
<organism evidence="1 2">
    <name type="scientific">Trachymyrmex cornetzi</name>
    <dbReference type="NCBI Taxonomy" id="471704"/>
    <lineage>
        <taxon>Eukaryota</taxon>
        <taxon>Metazoa</taxon>
        <taxon>Ecdysozoa</taxon>
        <taxon>Arthropoda</taxon>
        <taxon>Hexapoda</taxon>
        <taxon>Insecta</taxon>
        <taxon>Pterygota</taxon>
        <taxon>Neoptera</taxon>
        <taxon>Endopterygota</taxon>
        <taxon>Hymenoptera</taxon>
        <taxon>Apocrita</taxon>
        <taxon>Aculeata</taxon>
        <taxon>Formicoidea</taxon>
        <taxon>Formicidae</taxon>
        <taxon>Myrmicinae</taxon>
        <taxon>Trachymyrmex</taxon>
    </lineage>
</organism>
<dbReference type="Proteomes" id="UP000078492">
    <property type="component" value="Unassembled WGS sequence"/>
</dbReference>
<dbReference type="PANTHER" id="PTHR33050:SF7">
    <property type="entry name" value="RIBONUCLEASE H"/>
    <property type="match status" value="1"/>
</dbReference>
<dbReference type="AlphaFoldDB" id="A0A151JCL6"/>
<keyword evidence="2" id="KW-1185">Reference proteome</keyword>
<dbReference type="GO" id="GO:0071897">
    <property type="term" value="P:DNA biosynthetic process"/>
    <property type="evidence" value="ECO:0007669"/>
    <property type="project" value="UniProtKB-ARBA"/>
</dbReference>